<feature type="region of interest" description="Disordered" evidence="1">
    <location>
        <begin position="123"/>
        <end position="144"/>
    </location>
</feature>
<feature type="region of interest" description="Disordered" evidence="1">
    <location>
        <begin position="215"/>
        <end position="241"/>
    </location>
</feature>
<accession>A0A9W6ZNS3</accession>
<feature type="compositionally biased region" description="Basic and acidic residues" evidence="1">
    <location>
        <begin position="215"/>
        <end position="224"/>
    </location>
</feature>
<protein>
    <submittedName>
        <fullName evidence="2">Uncharacterized protein</fullName>
    </submittedName>
</protein>
<dbReference type="Proteomes" id="UP001165082">
    <property type="component" value="Unassembled WGS sequence"/>
</dbReference>
<reference evidence="2" key="1">
    <citation type="submission" date="2022-07" db="EMBL/GenBank/DDBJ databases">
        <title>Genome analysis of Parmales, a sister group of diatoms, reveals the evolutionary specialization of diatoms from phago-mixotrophs to photoautotrophs.</title>
        <authorList>
            <person name="Ban H."/>
            <person name="Sato S."/>
            <person name="Yoshikawa S."/>
            <person name="Kazumasa Y."/>
            <person name="Nakamura Y."/>
            <person name="Ichinomiya M."/>
            <person name="Saitoh K."/>
            <person name="Sato N."/>
            <person name="Blanc-Mathieu R."/>
            <person name="Endo H."/>
            <person name="Kuwata A."/>
            <person name="Ogata H."/>
        </authorList>
    </citation>
    <scope>NUCLEOTIDE SEQUENCE</scope>
</reference>
<name>A0A9W6ZNS3_9STRA</name>
<dbReference type="OrthoDB" id="199958at2759"/>
<dbReference type="AlphaFoldDB" id="A0A9W6ZNS3"/>
<keyword evidence="3" id="KW-1185">Reference proteome</keyword>
<feature type="region of interest" description="Disordered" evidence="1">
    <location>
        <begin position="90"/>
        <end position="109"/>
    </location>
</feature>
<proteinExistence type="predicted"/>
<evidence type="ECO:0000313" key="3">
    <source>
        <dbReference type="Proteomes" id="UP001165082"/>
    </source>
</evidence>
<feature type="region of interest" description="Disordered" evidence="1">
    <location>
        <begin position="277"/>
        <end position="374"/>
    </location>
</feature>
<feature type="compositionally biased region" description="Low complexity" evidence="1">
    <location>
        <begin position="288"/>
        <end position="297"/>
    </location>
</feature>
<gene>
    <name evidence="2" type="ORF">TrRE_jg4609</name>
</gene>
<comment type="caution">
    <text evidence="2">The sequence shown here is derived from an EMBL/GenBank/DDBJ whole genome shotgun (WGS) entry which is preliminary data.</text>
</comment>
<evidence type="ECO:0000256" key="1">
    <source>
        <dbReference type="SAM" id="MobiDB-lite"/>
    </source>
</evidence>
<organism evidence="2 3">
    <name type="scientific">Triparma retinervis</name>
    <dbReference type="NCBI Taxonomy" id="2557542"/>
    <lineage>
        <taxon>Eukaryota</taxon>
        <taxon>Sar</taxon>
        <taxon>Stramenopiles</taxon>
        <taxon>Ochrophyta</taxon>
        <taxon>Bolidophyceae</taxon>
        <taxon>Parmales</taxon>
        <taxon>Triparmaceae</taxon>
        <taxon>Triparma</taxon>
    </lineage>
</organism>
<sequence length="374" mass="40849">MSLLLETNDKLNSQVESMRANRGMHIDDEQFQIWEVKIKTMQAEVTEKVEENRSLREGVKVKQRRIEELEALLANSKLAKDEMMSMLERERREKEDLLSAGGGEGEEKVDPVRVVTSEAQHNAFAQTEAQPRRSSRHIPPAPTDADVNQMMIMSELDDIRRSLETSGASSSAPTAWSETCSHGVVACLSSVKQRATAFRRELDLLRRQVRSLKEKEKITSERRGGTGKFQQASNNKKEQHSLIKRTSEIVVGPPPVKLLEIGNPGGSISPERVDRMSERVPGAGGNSSGNSSRFSSMNGGGGGGNNNFPQLSNSPLAEVLRRQKDSGGGSQMMSPIQTRDGGGSMRAIRRPSGQGGGKFQSSFRRMSSNGGGGG</sequence>
<evidence type="ECO:0000313" key="2">
    <source>
        <dbReference type="EMBL" id="GMH57762.1"/>
    </source>
</evidence>
<dbReference type="EMBL" id="BRXZ01000931">
    <property type="protein sequence ID" value="GMH57762.1"/>
    <property type="molecule type" value="Genomic_DNA"/>
</dbReference>